<feature type="non-terminal residue" evidence="1">
    <location>
        <position position="1"/>
    </location>
</feature>
<organism evidence="1">
    <name type="scientific">Nyctotherus ovalis</name>
    <name type="common">Ciliate protozoan</name>
    <dbReference type="NCBI Taxonomy" id="70075"/>
    <lineage>
        <taxon>Eukaryota</taxon>
        <taxon>Sar</taxon>
        <taxon>Alveolata</taxon>
        <taxon>Ciliophora</taxon>
        <taxon>Intramacronucleata</taxon>
        <taxon>Armophorea</taxon>
        <taxon>Clevelandellida</taxon>
        <taxon>Nyctotheridae</taxon>
        <taxon>Nyctotherus</taxon>
    </lineage>
</organism>
<evidence type="ECO:0000313" key="1">
    <source>
        <dbReference type="EMBL" id="CAI84497.1"/>
    </source>
</evidence>
<proteinExistence type="evidence at transcript level"/>
<reference evidence="1" key="1">
    <citation type="submission" date="2005-04" db="EMBL/GenBank/DDBJ databases">
        <title>The 3' untranslated region of mRNAs from the ciliate Nyctotherus ovalis.</title>
        <authorList>
            <person name="Destables E."/>
            <person name="Thomas N.A."/>
            <person name="Boxma B."/>
            <person name="van Alen T.A."/>
            <person name="van der Staay G.W."/>
            <person name="Hackstein J.H."/>
            <person name="McEwan N.R."/>
        </authorList>
    </citation>
    <scope>NUCLEOTIDE SEQUENCE</scope>
</reference>
<accession>Q1RQD6</accession>
<dbReference type="AlphaFoldDB" id="Q1RQD6"/>
<dbReference type="EMBL" id="AJ965635">
    <property type="protein sequence ID" value="CAI84497.1"/>
    <property type="molecule type" value="mRNA"/>
</dbReference>
<sequence>EIVLDFNELISEPETLSAVPKPPNAPATACKRAVSQNGKYQPWACNQYVNWCYFNTINKGGLAQDYRSWPKVSGWGKTGTVISGISTAGYNHVGIICGGLLCHEPNYNHQSITCKAINQILKYFFRSYSLHYPPGYKL</sequence>
<protein>
    <submittedName>
        <fullName evidence="1">Hypothetical 02</fullName>
    </submittedName>
</protein>
<name>Q1RQD6_NYCOV</name>